<evidence type="ECO:0000259" key="3">
    <source>
        <dbReference type="PROSITE" id="PS50003"/>
    </source>
</evidence>
<dbReference type="GO" id="GO:0005085">
    <property type="term" value="F:guanyl-nucleotide exchange factor activity"/>
    <property type="evidence" value="ECO:0007669"/>
    <property type="project" value="UniProtKB-KW"/>
</dbReference>
<feature type="region of interest" description="Disordered" evidence="2">
    <location>
        <begin position="144"/>
        <end position="283"/>
    </location>
</feature>
<dbReference type="GO" id="GO:0019898">
    <property type="term" value="C:extrinsic component of membrane"/>
    <property type="evidence" value="ECO:0007669"/>
    <property type="project" value="TreeGrafter"/>
</dbReference>
<dbReference type="AlphaFoldDB" id="A0AAQ4PNM0"/>
<dbReference type="InterPro" id="IPR055251">
    <property type="entry name" value="SOS1_NGEF_PH"/>
</dbReference>
<dbReference type="InterPro" id="IPR011993">
    <property type="entry name" value="PH-like_dom_sf"/>
</dbReference>
<feature type="compositionally biased region" description="Basic and acidic residues" evidence="2">
    <location>
        <begin position="173"/>
        <end position="183"/>
    </location>
</feature>
<dbReference type="GeneTree" id="ENSGT00940000155248"/>
<feature type="compositionally biased region" description="Polar residues" evidence="2">
    <location>
        <begin position="189"/>
        <end position="198"/>
    </location>
</feature>
<dbReference type="InterPro" id="IPR001849">
    <property type="entry name" value="PH_domain"/>
</dbReference>
<keyword evidence="1" id="KW-0344">Guanine-nucleotide releasing factor</keyword>
<dbReference type="PANTHER" id="PTHR22826">
    <property type="entry name" value="RHO GUANINE EXCHANGE FACTOR-RELATED"/>
    <property type="match status" value="1"/>
</dbReference>
<accession>A0AAQ4PNM0</accession>
<dbReference type="PROSITE" id="PS50003">
    <property type="entry name" value="PH_DOMAIN"/>
    <property type="match status" value="1"/>
</dbReference>
<evidence type="ECO:0000256" key="1">
    <source>
        <dbReference type="ARBA" id="ARBA00022658"/>
    </source>
</evidence>
<feature type="compositionally biased region" description="Gly residues" evidence="2">
    <location>
        <begin position="215"/>
        <end position="230"/>
    </location>
</feature>
<dbReference type="GO" id="GO:0005737">
    <property type="term" value="C:cytoplasm"/>
    <property type="evidence" value="ECO:0007669"/>
    <property type="project" value="TreeGrafter"/>
</dbReference>
<feature type="compositionally biased region" description="Basic and acidic residues" evidence="2">
    <location>
        <begin position="231"/>
        <end position="241"/>
    </location>
</feature>
<reference evidence="4 5" key="1">
    <citation type="journal article" date="2021" name="G3 (Bethesda)">
        <title>Improved contiguity of the threespine stickleback genome using long-read sequencing.</title>
        <authorList>
            <person name="Nath S."/>
            <person name="Shaw D.E."/>
            <person name="White M.A."/>
        </authorList>
    </citation>
    <scope>NUCLEOTIDE SEQUENCE [LARGE SCALE GENOMIC DNA]</scope>
    <source>
        <strain evidence="4 5">Lake Benthic</strain>
    </source>
</reference>
<dbReference type="GO" id="GO:0007411">
    <property type="term" value="P:axon guidance"/>
    <property type="evidence" value="ECO:0007669"/>
    <property type="project" value="TreeGrafter"/>
</dbReference>
<dbReference type="Gene3D" id="2.30.29.30">
    <property type="entry name" value="Pleckstrin-homology domain (PH domain)/Phosphotyrosine-binding domain (PTB)"/>
    <property type="match status" value="1"/>
</dbReference>
<dbReference type="Proteomes" id="UP000007635">
    <property type="component" value="Unassembled WGS sequence"/>
</dbReference>
<name>A0AAQ4PNM0_GASAC</name>
<dbReference type="GO" id="GO:0014069">
    <property type="term" value="C:postsynaptic density"/>
    <property type="evidence" value="ECO:0007669"/>
    <property type="project" value="TreeGrafter"/>
</dbReference>
<evidence type="ECO:0000313" key="4">
    <source>
        <dbReference type="Ensembl" id="ENSGACP00000039568.1"/>
    </source>
</evidence>
<evidence type="ECO:0000313" key="5">
    <source>
        <dbReference type="Proteomes" id="UP000007635"/>
    </source>
</evidence>
<dbReference type="GO" id="GO:0035556">
    <property type="term" value="P:intracellular signal transduction"/>
    <property type="evidence" value="ECO:0007669"/>
    <property type="project" value="TreeGrafter"/>
</dbReference>
<dbReference type="Ensembl" id="ENSGACT00000071336.1">
    <property type="protein sequence ID" value="ENSGACP00000039568.1"/>
    <property type="gene ID" value="ENSGACG00000035991.1"/>
</dbReference>
<proteinExistence type="predicted"/>
<dbReference type="PANTHER" id="PTHR22826:SF49">
    <property type="entry name" value="KALIRIN"/>
    <property type="match status" value="1"/>
</dbReference>
<feature type="domain" description="PH" evidence="3">
    <location>
        <begin position="23"/>
        <end position="133"/>
    </location>
</feature>
<keyword evidence="5" id="KW-1185">Reference proteome</keyword>
<reference evidence="4" key="3">
    <citation type="submission" date="2025-09" db="UniProtKB">
        <authorList>
            <consortium name="Ensembl"/>
        </authorList>
    </citation>
    <scope>IDENTIFICATION</scope>
</reference>
<organism evidence="4 5">
    <name type="scientific">Gasterosteus aculeatus aculeatus</name>
    <name type="common">three-spined stickleback</name>
    <dbReference type="NCBI Taxonomy" id="481459"/>
    <lineage>
        <taxon>Eukaryota</taxon>
        <taxon>Metazoa</taxon>
        <taxon>Chordata</taxon>
        <taxon>Craniata</taxon>
        <taxon>Vertebrata</taxon>
        <taxon>Euteleostomi</taxon>
        <taxon>Actinopterygii</taxon>
        <taxon>Neopterygii</taxon>
        <taxon>Teleostei</taxon>
        <taxon>Neoteleostei</taxon>
        <taxon>Acanthomorphata</taxon>
        <taxon>Eupercaria</taxon>
        <taxon>Perciformes</taxon>
        <taxon>Cottioidei</taxon>
        <taxon>Gasterosteales</taxon>
        <taxon>Gasterosteidae</taxon>
        <taxon>Gasterosteus</taxon>
    </lineage>
</organism>
<evidence type="ECO:0000256" key="2">
    <source>
        <dbReference type="SAM" id="MobiDB-lite"/>
    </source>
</evidence>
<dbReference type="SMART" id="SM00233">
    <property type="entry name" value="PH"/>
    <property type="match status" value="1"/>
</dbReference>
<sequence>MSLVPKRCNDMMNLGRLQDYEGKLTSQGKLLQQETFCVGEQDGGVLSRSKERRVFLFEQIVIFSELLRKGSNNPGYQFKNSIKVSYLAMQDGVDGEPCKFVLWSRDSAERFTLQAPSAGVKETWVETIGTLLDAQNNFLSGEVLQPRKSSSGPQDRGVNLNVSAPHSASVPHRVPEEGGRDLGDAASVSRATALSPTDGQRPRPPTSSGRRAGRPGAGSGAAGLRGGPGGRDLRVLWREGSDPGVQSAGSESGVPAGQQRLAGRRGLGGPGRAGHALTPRPRVTAGHGACWEILLWQREVKTTNTVRDVSVPPSFSQRVQTNL</sequence>
<dbReference type="Pfam" id="PF22697">
    <property type="entry name" value="SOS1_NGEF_PH"/>
    <property type="match status" value="1"/>
</dbReference>
<dbReference type="InterPro" id="IPR051336">
    <property type="entry name" value="RhoGEF_Guanine_NuclExch_SF"/>
</dbReference>
<dbReference type="SUPFAM" id="SSF50729">
    <property type="entry name" value="PH domain-like"/>
    <property type="match status" value="1"/>
</dbReference>
<protein>
    <recommendedName>
        <fullName evidence="3">PH domain-containing protein</fullName>
    </recommendedName>
</protein>
<reference evidence="4" key="2">
    <citation type="submission" date="2025-08" db="UniProtKB">
        <authorList>
            <consortium name="Ensembl"/>
        </authorList>
    </citation>
    <scope>IDENTIFICATION</scope>
</reference>